<feature type="transmembrane region" description="Helical" evidence="4">
    <location>
        <begin position="898"/>
        <end position="919"/>
    </location>
</feature>
<proteinExistence type="predicted"/>
<name>A0A8S1UXZ6_9CILI</name>
<dbReference type="InterPro" id="IPR006212">
    <property type="entry name" value="Furin_repeat"/>
</dbReference>
<dbReference type="OrthoDB" id="317805at2759"/>
<dbReference type="NCBIfam" id="TIGR02232">
    <property type="entry name" value="myxo_disulf_rpt"/>
    <property type="match status" value="3"/>
</dbReference>
<keyword evidence="4" id="KW-1133">Transmembrane helix</keyword>
<dbReference type="PANTHER" id="PTHR38934:SF6">
    <property type="entry name" value="CHROMOSOME UNDETERMINED SCAFFOLD_176, WHOLE GENOME SHOTGUN SEQUENCE"/>
    <property type="match status" value="1"/>
</dbReference>
<dbReference type="PANTHER" id="PTHR38934">
    <property type="entry name" value="HYPHALLY REGULATED CELL WALL PROTEIN 1"/>
    <property type="match status" value="1"/>
</dbReference>
<keyword evidence="2" id="KW-0677">Repeat</keyword>
<dbReference type="InterPro" id="IPR011936">
    <property type="entry name" value="Myxo_disulph_rpt"/>
</dbReference>
<evidence type="ECO:0000256" key="2">
    <source>
        <dbReference type="ARBA" id="ARBA00022737"/>
    </source>
</evidence>
<feature type="transmembrane region" description="Helical" evidence="4">
    <location>
        <begin position="975"/>
        <end position="991"/>
    </location>
</feature>
<evidence type="ECO:0000313" key="6">
    <source>
        <dbReference type="Proteomes" id="UP000689195"/>
    </source>
</evidence>
<comment type="caution">
    <text evidence="5">The sequence shown here is derived from an EMBL/GenBank/DDBJ whole genome shotgun (WGS) entry which is preliminary data.</text>
</comment>
<sequence length="1096" mass="128179">MIAQKGFWGITKFEISIIECSIGCDSCNNNRCFNQELFFNQFTSLDFSFVDIEKRWQTQDITNIQIDECLGFKYLVSNGDHLIKYFDLDYHHAISFQVKLLIFNSQSTYIHIFIDDVFVTSIKYIQVKFVMDLCKHISMQEINLFQYEHFNTKLKLEIKVQLIQDKNYKHTFIGIRDFQFFLINRSLDDRCFDNNIDPFDGCFSNNYDCIQGCGFCIKGICYGCMVGWEFNEQIGICIPYCGDAIITYNEECDDGNENVYDGCHECKYSCHNNCKKCEYGKCLECLIEYELDFHKNQCIPKCLDGIILYQEICDDENRIQFDGCYKCQKSCQIECLFCSNNQCYLCQEGWQLQQYQCIQICGDGQLAILSNEQCDDLENSYCTNCKYQCDPFCVICDKFNNCDICQSPLINIDGKCLPVCGDNVVTPLFEQCDDGNEIPYDGCYQCEYQCSYGCIKCEKDNHCVQCQNSQFFLDTQFFQCKTLQSQIEIKPEVDENIYIQCSQNQAFINNQCINLCGNGMFDRNFEYCDDGNNNGGDGCSSQCFEEDSYKCINQDNQLSYCTFIQHPNFIIMLLSDKQNQTKIIDLSFSQEVYLQSKLNFEQIVEFIIIPYTQFGLSVVPLNNLTSQLTNPHYQISIQFYSSVINPILQIKIQQDSILNQYDLDLNTNFKEIPLGTPFVLSKITQEKVIQVIKMNDAMVYSTVSIAGILFLTGNYIVFFNLLDLLQTLSYIRYMQQKFPPHLRQFLETYTKISLQPILDSLKVNEIIANLNGSTLPNQKIQSSQSISNNVLNQFYLINAKGCYLSYILSILTYIICCLISSNKVSTWLGIWYKKNEENLKILHFILKFQQKIQLKCLNIKNYYFSLGFFQLFYSTLHQQLFSTLLQFPIYNFDSPFKIINSIAALGNLIFLIHILLKLLSITTSKIKDKQKWKYFFQDTKSEFWATNYKPFQIYRTVFYISIITKFIRYPEAQSVLLSMSSLFYLIYLILYRPIKSNFEQAKLLCREIILSINTGSFLIYSLQLNDEQYLFYGWLHISLFCFLMGFTLIIDILEQGQKVYYIRLKQIQTQEKINIQRYSENPLQKFVEVNNLDIKK</sequence>
<feature type="transmembrane region" description="Helical" evidence="4">
    <location>
        <begin position="697"/>
        <end position="722"/>
    </location>
</feature>
<feature type="transmembrane region" description="Helical" evidence="4">
    <location>
        <begin position="803"/>
        <end position="821"/>
    </location>
</feature>
<gene>
    <name evidence="5" type="ORF">PPENT_87.1.T0490278</name>
</gene>
<dbReference type="EMBL" id="CAJJDO010000049">
    <property type="protein sequence ID" value="CAD8168762.1"/>
    <property type="molecule type" value="Genomic_DNA"/>
</dbReference>
<accession>A0A8S1UXZ6</accession>
<keyword evidence="4" id="KW-0472">Membrane</keyword>
<dbReference type="Pfam" id="PF13948">
    <property type="entry name" value="DUF4215"/>
    <property type="match status" value="5"/>
</dbReference>
<protein>
    <recommendedName>
        <fullName evidence="7">Transmembrane protein</fullName>
    </recommendedName>
</protein>
<evidence type="ECO:0000313" key="5">
    <source>
        <dbReference type="EMBL" id="CAD8168762.1"/>
    </source>
</evidence>
<evidence type="ECO:0008006" key="7">
    <source>
        <dbReference type="Google" id="ProtNLM"/>
    </source>
</evidence>
<evidence type="ECO:0000256" key="3">
    <source>
        <dbReference type="ARBA" id="ARBA00023157"/>
    </source>
</evidence>
<dbReference type="Proteomes" id="UP000689195">
    <property type="component" value="Unassembled WGS sequence"/>
</dbReference>
<reference evidence="5" key="1">
    <citation type="submission" date="2021-01" db="EMBL/GenBank/DDBJ databases">
        <authorList>
            <consortium name="Genoscope - CEA"/>
            <person name="William W."/>
        </authorList>
    </citation>
    <scope>NUCLEOTIDE SEQUENCE</scope>
</reference>
<keyword evidence="1" id="KW-0732">Signal</keyword>
<organism evidence="5 6">
    <name type="scientific">Paramecium pentaurelia</name>
    <dbReference type="NCBI Taxonomy" id="43138"/>
    <lineage>
        <taxon>Eukaryota</taxon>
        <taxon>Sar</taxon>
        <taxon>Alveolata</taxon>
        <taxon>Ciliophora</taxon>
        <taxon>Intramacronucleata</taxon>
        <taxon>Oligohymenophorea</taxon>
        <taxon>Peniculida</taxon>
        <taxon>Parameciidae</taxon>
        <taxon>Paramecium</taxon>
    </lineage>
</organism>
<dbReference type="AlphaFoldDB" id="A0A8S1UXZ6"/>
<keyword evidence="6" id="KW-1185">Reference proteome</keyword>
<feature type="transmembrane region" description="Helical" evidence="4">
    <location>
        <begin position="1029"/>
        <end position="1053"/>
    </location>
</feature>
<keyword evidence="3" id="KW-1015">Disulfide bond</keyword>
<evidence type="ECO:0000256" key="4">
    <source>
        <dbReference type="SAM" id="Phobius"/>
    </source>
</evidence>
<evidence type="ECO:0000256" key="1">
    <source>
        <dbReference type="ARBA" id="ARBA00022729"/>
    </source>
</evidence>
<dbReference type="CDD" id="cd00064">
    <property type="entry name" value="FU"/>
    <property type="match status" value="1"/>
</dbReference>
<keyword evidence="4" id="KW-0812">Transmembrane</keyword>